<feature type="transmembrane region" description="Helical" evidence="4">
    <location>
        <begin position="272"/>
        <end position="289"/>
    </location>
</feature>
<dbReference type="OrthoDB" id="8558006at2"/>
<dbReference type="InterPro" id="IPR036259">
    <property type="entry name" value="MFS_trans_sf"/>
</dbReference>
<proteinExistence type="predicted"/>
<evidence type="ECO:0000256" key="4">
    <source>
        <dbReference type="SAM" id="Phobius"/>
    </source>
</evidence>
<accession>A0A480AXV8</accession>
<protein>
    <submittedName>
        <fullName evidence="6">MFS transporter</fullName>
    </submittedName>
</protein>
<evidence type="ECO:0000256" key="3">
    <source>
        <dbReference type="ARBA" id="ARBA00023136"/>
    </source>
</evidence>
<evidence type="ECO:0000313" key="7">
    <source>
        <dbReference type="Proteomes" id="UP000301751"/>
    </source>
</evidence>
<dbReference type="PANTHER" id="PTHR23534">
    <property type="entry name" value="MFS PERMEASE"/>
    <property type="match status" value="1"/>
</dbReference>
<keyword evidence="7" id="KW-1185">Reference proteome</keyword>
<keyword evidence="3 4" id="KW-0472">Membrane</keyword>
<feature type="transmembrane region" description="Helical" evidence="4">
    <location>
        <begin position="71"/>
        <end position="89"/>
    </location>
</feature>
<name>A0A480AXV8_9BURK</name>
<keyword evidence="2 4" id="KW-1133">Transmembrane helix</keyword>
<feature type="transmembrane region" description="Helical" evidence="4">
    <location>
        <begin position="39"/>
        <end position="59"/>
    </location>
</feature>
<comment type="caution">
    <text evidence="6">The sequence shown here is derived from an EMBL/GenBank/DDBJ whole genome shotgun (WGS) entry which is preliminary data.</text>
</comment>
<dbReference type="SUPFAM" id="SSF103473">
    <property type="entry name" value="MFS general substrate transporter"/>
    <property type="match status" value="1"/>
</dbReference>
<dbReference type="AlphaFoldDB" id="A0A480AXV8"/>
<feature type="domain" description="Major facilitator superfamily (MFS) profile" evidence="5">
    <location>
        <begin position="206"/>
        <end position="390"/>
    </location>
</feature>
<reference evidence="7" key="1">
    <citation type="submission" date="2019-03" db="EMBL/GenBank/DDBJ databases">
        <title>Aquabacterium pictum sp.nov., the first bacteriochlorophyll a-containing freshwater bacterium in the genus Aquabacterium of the class Betaproteobacteria.</title>
        <authorList>
            <person name="Hirose S."/>
            <person name="Tank M."/>
            <person name="Hara E."/>
            <person name="Tamaki H."/>
            <person name="Takaichi S."/>
            <person name="Haruta S."/>
            <person name="Hanada S."/>
        </authorList>
    </citation>
    <scope>NUCLEOTIDE SEQUENCE [LARGE SCALE GENOMIC DNA]</scope>
    <source>
        <strain evidence="7">W35</strain>
    </source>
</reference>
<gene>
    <name evidence="6" type="ORF">AQPW35_36560</name>
</gene>
<feature type="transmembrane region" description="Helical" evidence="4">
    <location>
        <begin position="130"/>
        <end position="149"/>
    </location>
</feature>
<organism evidence="6 7">
    <name type="scientific">Pseudaquabacterium pictum</name>
    <dbReference type="NCBI Taxonomy" id="2315236"/>
    <lineage>
        <taxon>Bacteria</taxon>
        <taxon>Pseudomonadati</taxon>
        <taxon>Pseudomonadota</taxon>
        <taxon>Betaproteobacteria</taxon>
        <taxon>Burkholderiales</taxon>
        <taxon>Sphaerotilaceae</taxon>
        <taxon>Pseudaquabacterium</taxon>
    </lineage>
</organism>
<feature type="transmembrane region" description="Helical" evidence="4">
    <location>
        <begin position="95"/>
        <end position="118"/>
    </location>
</feature>
<dbReference type="EMBL" id="BJCL01000010">
    <property type="protein sequence ID" value="GCL64575.1"/>
    <property type="molecule type" value="Genomic_DNA"/>
</dbReference>
<dbReference type="Gene3D" id="1.20.1250.20">
    <property type="entry name" value="MFS general substrate transporter like domains"/>
    <property type="match status" value="1"/>
</dbReference>
<feature type="transmembrane region" description="Helical" evidence="4">
    <location>
        <begin position="360"/>
        <end position="381"/>
    </location>
</feature>
<dbReference type="PANTHER" id="PTHR23534:SF1">
    <property type="entry name" value="MAJOR FACILITATOR SUPERFAMILY PROTEIN"/>
    <property type="match status" value="1"/>
</dbReference>
<dbReference type="Proteomes" id="UP000301751">
    <property type="component" value="Unassembled WGS sequence"/>
</dbReference>
<feature type="transmembrane region" description="Helical" evidence="4">
    <location>
        <begin position="295"/>
        <end position="313"/>
    </location>
</feature>
<dbReference type="GO" id="GO:0022857">
    <property type="term" value="F:transmembrane transporter activity"/>
    <property type="evidence" value="ECO:0007669"/>
    <property type="project" value="InterPro"/>
</dbReference>
<evidence type="ECO:0000256" key="2">
    <source>
        <dbReference type="ARBA" id="ARBA00022989"/>
    </source>
</evidence>
<evidence type="ECO:0000313" key="6">
    <source>
        <dbReference type="EMBL" id="GCL64575.1"/>
    </source>
</evidence>
<dbReference type="PROSITE" id="PS50850">
    <property type="entry name" value="MFS"/>
    <property type="match status" value="1"/>
</dbReference>
<keyword evidence="1 4" id="KW-0812">Transmembrane</keyword>
<dbReference type="InterPro" id="IPR011701">
    <property type="entry name" value="MFS"/>
</dbReference>
<feature type="transmembrane region" description="Helical" evidence="4">
    <location>
        <begin position="207"/>
        <end position="228"/>
    </location>
</feature>
<evidence type="ECO:0000256" key="1">
    <source>
        <dbReference type="ARBA" id="ARBA00022692"/>
    </source>
</evidence>
<sequence length="390" mass="41139">MNLRLALLTLCQGLLMVNNVVFIAINGLVGLALAPVGWMATVPITAYVAGGALATGLVAKHQRRWGRQRTFQLGLLVAMASAGVCAWAAMTRNFWLLTAATLVAGYYSANGSLYRFASVELVQPDFKERAISWVLAGGILGGVVGPNLASWSRDLLSQPFAGAYLALVGVAALSLAVMSCIAFPTLPGQGTTHLQGRPTAQIVRQPVFIIAAAACAIGYGIMNLLMAATPIAMAQCHHPFSAAALVLEWHVLAMFVPSFFTGKLIKRFGVQPVMATGLALNIACVAFALHGNDVMHFLGALMALGLGWNFLFIGGSTLVTETYAPEEKTRAQGALDFCVYTTMTVTSFSSGALVTTGGWTAMNLGSILPLALLAAALLWLARLRRQPARA</sequence>
<feature type="transmembrane region" description="Helical" evidence="4">
    <location>
        <begin position="334"/>
        <end position="354"/>
    </location>
</feature>
<dbReference type="Pfam" id="PF07690">
    <property type="entry name" value="MFS_1"/>
    <property type="match status" value="1"/>
</dbReference>
<evidence type="ECO:0000259" key="5">
    <source>
        <dbReference type="PROSITE" id="PS50850"/>
    </source>
</evidence>
<dbReference type="RefSeq" id="WP_137734304.1">
    <property type="nucleotide sequence ID" value="NZ_BJCL01000010.1"/>
</dbReference>
<feature type="transmembrane region" description="Helical" evidence="4">
    <location>
        <begin position="240"/>
        <end position="260"/>
    </location>
</feature>
<feature type="transmembrane region" description="Helical" evidence="4">
    <location>
        <begin position="161"/>
        <end position="186"/>
    </location>
</feature>
<dbReference type="InterPro" id="IPR020846">
    <property type="entry name" value="MFS_dom"/>
</dbReference>